<dbReference type="EMBL" id="CM000884">
    <property type="protein sequence ID" value="PNT61444.1"/>
    <property type="molecule type" value="Genomic_DNA"/>
</dbReference>
<keyword evidence="4" id="KW-1185">Reference proteome</keyword>
<accession>A0A2K2CHD4</accession>
<evidence type="ECO:0000313" key="3">
    <source>
        <dbReference type="EnsemblPlants" id="PNT61444"/>
    </source>
</evidence>
<reference evidence="2 3" key="1">
    <citation type="journal article" date="2010" name="Nature">
        <title>Genome sequencing and analysis of the model grass Brachypodium distachyon.</title>
        <authorList>
            <consortium name="International Brachypodium Initiative"/>
        </authorList>
    </citation>
    <scope>NUCLEOTIDE SEQUENCE [LARGE SCALE GENOMIC DNA]</scope>
    <source>
        <strain evidence="2 3">Bd21</strain>
    </source>
</reference>
<protein>
    <submittedName>
        <fullName evidence="2 3">Uncharacterized protein</fullName>
    </submittedName>
</protein>
<reference evidence="3" key="3">
    <citation type="submission" date="2018-08" db="UniProtKB">
        <authorList>
            <consortium name="EnsemblPlants"/>
        </authorList>
    </citation>
    <scope>IDENTIFICATION</scope>
    <source>
        <strain evidence="3">cv. Bd21</strain>
    </source>
</reference>
<dbReference type="EnsemblPlants" id="PNT61444">
    <property type="protein sequence ID" value="PNT61444"/>
    <property type="gene ID" value="BRADI_5g15242v3"/>
</dbReference>
<dbReference type="OrthoDB" id="717594at2759"/>
<dbReference type="InParanoid" id="A0A2K2CHD4"/>
<feature type="non-terminal residue" evidence="2">
    <location>
        <position position="413"/>
    </location>
</feature>
<feature type="compositionally biased region" description="Low complexity" evidence="1">
    <location>
        <begin position="299"/>
        <end position="311"/>
    </location>
</feature>
<dbReference type="AlphaFoldDB" id="A0A2K2CHD4"/>
<feature type="region of interest" description="Disordered" evidence="1">
    <location>
        <begin position="273"/>
        <end position="311"/>
    </location>
</feature>
<dbReference type="Gramene" id="PNT61444">
    <property type="protein sequence ID" value="PNT61444"/>
    <property type="gene ID" value="BRADI_5g15242v3"/>
</dbReference>
<sequence length="413" mass="43577">MINAEHACVHGGDFAGIFVLAKVEALRHVPHHLSFHKINGLGAYADVYINEVWDVARMLGHPVVPPRPDIPPPPLSRRDSPPWPGPHSCSRGAARVNQNGTALLGRAYRAYQHPHATSFSDFMAMPRMSAKPKFKLPSKAALLSVFEFTPNSETDGHLKAQLLACDSPAPHAATTFDPTTCKFSFEVLLSPGRTIVGEIMSNVPLRLFGRVGPTLSLDPTSDASSAIHPAFAQLQAHLALTTAPICTLPPLFPPTSPVAPAFVIVLDDSDDSPAETAASARASQPPVALAAPPAPAPPLAVTAATPPTPPVLAATASTPPTPLAPAVTTCTTDNRHLRRHHPYSAVAGRSCSTPSFTKSSTKSKKMKNSKEIASILNLPLASMPAPTEKSKILALAEICDLDADSIISEAEAM</sequence>
<dbReference type="PANTHER" id="PTHR34303">
    <property type="entry name" value="OS01G0890400 PROTEIN-RELATED"/>
    <property type="match status" value="1"/>
</dbReference>
<feature type="compositionally biased region" description="Pro residues" evidence="1">
    <location>
        <begin position="65"/>
        <end position="85"/>
    </location>
</feature>
<proteinExistence type="predicted"/>
<dbReference type="Proteomes" id="UP000008810">
    <property type="component" value="Chromosome 5"/>
</dbReference>
<name>A0A2K2CHD4_BRADI</name>
<gene>
    <name evidence="2" type="ORF">BRADI_5g15242v3</name>
</gene>
<dbReference type="PANTHER" id="PTHR34303:SF10">
    <property type="entry name" value="RRM DOMAIN-CONTAINING PROTEIN"/>
    <property type="match status" value="1"/>
</dbReference>
<organism evidence="2">
    <name type="scientific">Brachypodium distachyon</name>
    <name type="common">Purple false brome</name>
    <name type="synonym">Trachynia distachya</name>
    <dbReference type="NCBI Taxonomy" id="15368"/>
    <lineage>
        <taxon>Eukaryota</taxon>
        <taxon>Viridiplantae</taxon>
        <taxon>Streptophyta</taxon>
        <taxon>Embryophyta</taxon>
        <taxon>Tracheophyta</taxon>
        <taxon>Spermatophyta</taxon>
        <taxon>Magnoliopsida</taxon>
        <taxon>Liliopsida</taxon>
        <taxon>Poales</taxon>
        <taxon>Poaceae</taxon>
        <taxon>BOP clade</taxon>
        <taxon>Pooideae</taxon>
        <taxon>Stipodae</taxon>
        <taxon>Brachypodieae</taxon>
        <taxon>Brachypodium</taxon>
    </lineage>
</organism>
<evidence type="ECO:0000313" key="2">
    <source>
        <dbReference type="EMBL" id="PNT61444.1"/>
    </source>
</evidence>
<evidence type="ECO:0000313" key="4">
    <source>
        <dbReference type="Proteomes" id="UP000008810"/>
    </source>
</evidence>
<feature type="compositionally biased region" description="Low complexity" evidence="1">
    <location>
        <begin position="350"/>
        <end position="360"/>
    </location>
</feature>
<evidence type="ECO:0000256" key="1">
    <source>
        <dbReference type="SAM" id="MobiDB-lite"/>
    </source>
</evidence>
<feature type="region of interest" description="Disordered" evidence="1">
    <location>
        <begin position="65"/>
        <end position="91"/>
    </location>
</feature>
<reference evidence="2" key="2">
    <citation type="submission" date="2017-06" db="EMBL/GenBank/DDBJ databases">
        <title>WGS assembly of Brachypodium distachyon.</title>
        <authorList>
            <consortium name="The International Brachypodium Initiative"/>
            <person name="Lucas S."/>
            <person name="Harmon-Smith M."/>
            <person name="Lail K."/>
            <person name="Tice H."/>
            <person name="Grimwood J."/>
            <person name="Bruce D."/>
            <person name="Barry K."/>
            <person name="Shu S."/>
            <person name="Lindquist E."/>
            <person name="Wang M."/>
            <person name="Pitluck S."/>
            <person name="Vogel J.P."/>
            <person name="Garvin D.F."/>
            <person name="Mockler T.C."/>
            <person name="Schmutz J."/>
            <person name="Rokhsar D."/>
            <person name="Bevan M.W."/>
        </authorList>
    </citation>
    <scope>NUCLEOTIDE SEQUENCE</scope>
    <source>
        <strain evidence="2">Bd21</strain>
    </source>
</reference>
<feature type="region of interest" description="Disordered" evidence="1">
    <location>
        <begin position="348"/>
        <end position="368"/>
    </location>
</feature>